<dbReference type="InterPro" id="IPR003753">
    <property type="entry name" value="Exonuc_VII_L"/>
</dbReference>
<dbReference type="Pfam" id="PF02601">
    <property type="entry name" value="Exonuc_VII_L"/>
    <property type="match status" value="1"/>
</dbReference>
<accession>A0A504IX01</accession>
<protein>
    <recommendedName>
        <fullName evidence="2">Exonuclease VII large subunit C-terminal domain-containing protein</fullName>
    </recommendedName>
</protein>
<dbReference type="Proteomes" id="UP000315540">
    <property type="component" value="Unassembled WGS sequence"/>
</dbReference>
<dbReference type="InterPro" id="IPR020579">
    <property type="entry name" value="Exonuc_VII_lsu_C"/>
</dbReference>
<feature type="transmembrane region" description="Helical" evidence="1">
    <location>
        <begin position="312"/>
        <end position="330"/>
    </location>
</feature>
<dbReference type="OrthoDB" id="9802795at2"/>
<keyword evidence="1" id="KW-0472">Membrane</keyword>
<evidence type="ECO:0000313" key="3">
    <source>
        <dbReference type="EMBL" id="TPN82926.1"/>
    </source>
</evidence>
<evidence type="ECO:0000313" key="4">
    <source>
        <dbReference type="Proteomes" id="UP000315540"/>
    </source>
</evidence>
<reference evidence="3 4" key="1">
    <citation type="submission" date="2019-06" db="EMBL/GenBank/DDBJ databases">
        <authorList>
            <person name="Meng X."/>
        </authorList>
    </citation>
    <scope>NUCLEOTIDE SEQUENCE [LARGE SCALE GENOMIC DNA]</scope>
    <source>
        <strain evidence="3 4">M625</strain>
    </source>
</reference>
<dbReference type="AlphaFoldDB" id="A0A504IX01"/>
<feature type="domain" description="Exonuclease VII large subunit C-terminal" evidence="2">
    <location>
        <begin position="195"/>
        <end position="302"/>
    </location>
</feature>
<evidence type="ECO:0000256" key="1">
    <source>
        <dbReference type="SAM" id="Phobius"/>
    </source>
</evidence>
<proteinExistence type="predicted"/>
<dbReference type="GO" id="GO:0008855">
    <property type="term" value="F:exodeoxyribonuclease VII activity"/>
    <property type="evidence" value="ECO:0007669"/>
    <property type="project" value="InterPro"/>
</dbReference>
<evidence type="ECO:0000259" key="2">
    <source>
        <dbReference type="Pfam" id="PF02601"/>
    </source>
</evidence>
<sequence length="332" mass="38627">MANHYSVNTLMDIYSQSLSSTLDAQLIVIEGFYFDQKGRLYKNVYYDRLRDKNKKYEITVQVPQNIKSKLVSTRFYQLQGYVNKASSIDNDSRLRVYFRVTKILKLEQDVQLIDKAEYDIIRERYDRVFPNIEDLLISTIERKDKPKIDIIIGEQSTSLDDYSKSLYNKEYYQIDHHTCNLSSQTAMLNFMDSHDFSETDLLVFIRGGGQGLEVFNELELCKKAIELPVPFITGIGHDTDVTLLQKVADKSFSTPTSVGVFFQSTVNIHKNRRYGIELKNQEIVSLQQQHQKEMNVIQSQIGIQKKQLRNTWILLSILIIIIVGLLYVFFKS</sequence>
<keyword evidence="1" id="KW-1133">Transmembrane helix</keyword>
<organism evidence="3 4">
    <name type="scientific">Aquimarina algicola</name>
    <dbReference type="NCBI Taxonomy" id="2589995"/>
    <lineage>
        <taxon>Bacteria</taxon>
        <taxon>Pseudomonadati</taxon>
        <taxon>Bacteroidota</taxon>
        <taxon>Flavobacteriia</taxon>
        <taxon>Flavobacteriales</taxon>
        <taxon>Flavobacteriaceae</taxon>
        <taxon>Aquimarina</taxon>
    </lineage>
</organism>
<dbReference type="GO" id="GO:0006308">
    <property type="term" value="P:DNA catabolic process"/>
    <property type="evidence" value="ECO:0007669"/>
    <property type="project" value="InterPro"/>
</dbReference>
<keyword evidence="4" id="KW-1185">Reference proteome</keyword>
<dbReference type="EMBL" id="VFWZ01000008">
    <property type="protein sequence ID" value="TPN82926.1"/>
    <property type="molecule type" value="Genomic_DNA"/>
</dbReference>
<comment type="caution">
    <text evidence="3">The sequence shown here is derived from an EMBL/GenBank/DDBJ whole genome shotgun (WGS) entry which is preliminary data.</text>
</comment>
<dbReference type="GO" id="GO:0009318">
    <property type="term" value="C:exodeoxyribonuclease VII complex"/>
    <property type="evidence" value="ECO:0007669"/>
    <property type="project" value="InterPro"/>
</dbReference>
<dbReference type="PANTHER" id="PTHR30008:SF0">
    <property type="entry name" value="EXODEOXYRIBONUCLEASE 7 LARGE SUBUNIT"/>
    <property type="match status" value="1"/>
</dbReference>
<gene>
    <name evidence="3" type="ORF">FHK87_21100</name>
</gene>
<dbReference type="RefSeq" id="WP_140596384.1">
    <property type="nucleotide sequence ID" value="NZ_VFWZ01000008.1"/>
</dbReference>
<dbReference type="PANTHER" id="PTHR30008">
    <property type="entry name" value="EXODEOXYRIBONUCLEASE 7 LARGE SUBUNIT"/>
    <property type="match status" value="1"/>
</dbReference>
<keyword evidence="1" id="KW-0812">Transmembrane</keyword>
<name>A0A504IX01_9FLAO</name>